<evidence type="ECO:0000313" key="1">
    <source>
        <dbReference type="EMBL" id="NGO66769.1"/>
    </source>
</evidence>
<dbReference type="Proteomes" id="UP000477722">
    <property type="component" value="Unassembled WGS sequence"/>
</dbReference>
<proteinExistence type="predicted"/>
<sequence length="215" mass="23221">MDAATALKRLTNRAEAHIEADEKARTALADALAKAPATDLTTQIDGAFRESANAKPWRQLMKRVERHGVREGLAKQKAEALEVLLSYGMSMSTSMVANGARFAEQDGLRRFLDVVDTFEIDEDSDPAGAPVEVPETTENQRAVLRAIKETGVVLKEAHVLDGGVRTANREGTIAPTVDRIEWSVRQGWAVVDTSAELRDGQAVTLTSLGEAILAG</sequence>
<reference evidence="1 2" key="1">
    <citation type="submission" date="2020-02" db="EMBL/GenBank/DDBJ databases">
        <title>Whole-genome analyses of novel actinobacteria.</title>
        <authorList>
            <person name="Sahin N."/>
            <person name="Tatar D."/>
        </authorList>
    </citation>
    <scope>NUCLEOTIDE SEQUENCE [LARGE SCALE GENOMIC DNA]</scope>
    <source>
        <strain evidence="1 2">SB3404</strain>
    </source>
</reference>
<evidence type="ECO:0000313" key="2">
    <source>
        <dbReference type="Proteomes" id="UP000477722"/>
    </source>
</evidence>
<dbReference type="RefSeq" id="WP_165296446.1">
    <property type="nucleotide sequence ID" value="NZ_JAAKZZ010000001.1"/>
</dbReference>
<organism evidence="1 2">
    <name type="scientific">Streptomyces boncukensis</name>
    <dbReference type="NCBI Taxonomy" id="2711219"/>
    <lineage>
        <taxon>Bacteria</taxon>
        <taxon>Bacillati</taxon>
        <taxon>Actinomycetota</taxon>
        <taxon>Actinomycetes</taxon>
        <taxon>Kitasatosporales</taxon>
        <taxon>Streptomycetaceae</taxon>
        <taxon>Streptomyces</taxon>
    </lineage>
</organism>
<comment type="caution">
    <text evidence="1">The sequence shown here is derived from an EMBL/GenBank/DDBJ whole genome shotgun (WGS) entry which is preliminary data.</text>
</comment>
<accession>A0A6G4WND3</accession>
<protein>
    <submittedName>
        <fullName evidence="1">Uncharacterized protein</fullName>
    </submittedName>
</protein>
<dbReference type="EMBL" id="JAAKZZ010000001">
    <property type="protein sequence ID" value="NGO66769.1"/>
    <property type="molecule type" value="Genomic_DNA"/>
</dbReference>
<keyword evidence="2" id="KW-1185">Reference proteome</keyword>
<gene>
    <name evidence="1" type="ORF">G5C65_00010</name>
</gene>
<name>A0A6G4WND3_9ACTN</name>
<dbReference type="AlphaFoldDB" id="A0A6G4WND3"/>